<reference evidence="3" key="1">
    <citation type="submission" date="2014-04" db="EMBL/GenBank/DDBJ databases">
        <title>Evolutionary Origins and Diversification of the Mycorrhizal Mutualists.</title>
        <authorList>
            <consortium name="DOE Joint Genome Institute"/>
            <consortium name="Mycorrhizal Genomics Consortium"/>
            <person name="Kohler A."/>
            <person name="Kuo A."/>
            <person name="Nagy L.G."/>
            <person name="Floudas D."/>
            <person name="Copeland A."/>
            <person name="Barry K.W."/>
            <person name="Cichocki N."/>
            <person name="Veneault-Fourrey C."/>
            <person name="LaButti K."/>
            <person name="Lindquist E.A."/>
            <person name="Lipzen A."/>
            <person name="Lundell T."/>
            <person name="Morin E."/>
            <person name="Murat C."/>
            <person name="Riley R."/>
            <person name="Ohm R."/>
            <person name="Sun H."/>
            <person name="Tunlid A."/>
            <person name="Henrissat B."/>
            <person name="Grigoriev I.V."/>
            <person name="Hibbett D.S."/>
            <person name="Martin F."/>
        </authorList>
    </citation>
    <scope>NUCLEOTIDE SEQUENCE [LARGE SCALE GENOMIC DNA]</scope>
    <source>
        <strain evidence="3">FD-334 SS-4</strain>
    </source>
</reference>
<dbReference type="AlphaFoldDB" id="A0A0D2KF37"/>
<feature type="region of interest" description="Disordered" evidence="1">
    <location>
        <begin position="1"/>
        <end position="38"/>
    </location>
</feature>
<name>A0A0D2KF37_HYPSF</name>
<evidence type="ECO:0000313" key="2">
    <source>
        <dbReference type="EMBL" id="KJA13067.1"/>
    </source>
</evidence>
<feature type="compositionally biased region" description="Low complexity" evidence="1">
    <location>
        <begin position="10"/>
        <end position="27"/>
    </location>
</feature>
<proteinExistence type="predicted"/>
<keyword evidence="3" id="KW-1185">Reference proteome</keyword>
<feature type="compositionally biased region" description="Low complexity" evidence="1">
    <location>
        <begin position="90"/>
        <end position="99"/>
    </location>
</feature>
<accession>A0A0D2KF37</accession>
<dbReference type="Proteomes" id="UP000054270">
    <property type="component" value="Unassembled WGS sequence"/>
</dbReference>
<protein>
    <submittedName>
        <fullName evidence="2">Uncharacterized protein</fullName>
    </submittedName>
</protein>
<feature type="region of interest" description="Disordered" evidence="1">
    <location>
        <begin position="83"/>
        <end position="102"/>
    </location>
</feature>
<sequence length="123" mass="12207">MNHATVNGEATPTLSATASQTTLLAPAGDNTNVTAGNQLPVSASAPSVSEITSPNAAVCPSGPFVNAGDMHIAACSPVALATASQPPPIASSASPSRPSVRGSQLRYAQILEALEENSASSRP</sequence>
<evidence type="ECO:0000256" key="1">
    <source>
        <dbReference type="SAM" id="MobiDB-lite"/>
    </source>
</evidence>
<evidence type="ECO:0000313" key="3">
    <source>
        <dbReference type="Proteomes" id="UP000054270"/>
    </source>
</evidence>
<feature type="compositionally biased region" description="Polar residues" evidence="1">
    <location>
        <begin position="29"/>
        <end position="38"/>
    </location>
</feature>
<gene>
    <name evidence="2" type="ORF">HYPSUDRAFT_209855</name>
</gene>
<dbReference type="EMBL" id="KN817793">
    <property type="protein sequence ID" value="KJA13067.1"/>
    <property type="molecule type" value="Genomic_DNA"/>
</dbReference>
<organism evidence="2 3">
    <name type="scientific">Hypholoma sublateritium (strain FD-334 SS-4)</name>
    <dbReference type="NCBI Taxonomy" id="945553"/>
    <lineage>
        <taxon>Eukaryota</taxon>
        <taxon>Fungi</taxon>
        <taxon>Dikarya</taxon>
        <taxon>Basidiomycota</taxon>
        <taxon>Agaricomycotina</taxon>
        <taxon>Agaricomycetes</taxon>
        <taxon>Agaricomycetidae</taxon>
        <taxon>Agaricales</taxon>
        <taxon>Agaricineae</taxon>
        <taxon>Strophariaceae</taxon>
        <taxon>Hypholoma</taxon>
    </lineage>
</organism>